<dbReference type="AlphaFoldDB" id="A0A9N9CM17"/>
<proteinExistence type="inferred from homology"/>
<reference evidence="6" key="1">
    <citation type="submission" date="2021-06" db="EMBL/GenBank/DDBJ databases">
        <authorList>
            <person name="Kallberg Y."/>
            <person name="Tangrot J."/>
            <person name="Rosling A."/>
        </authorList>
    </citation>
    <scope>NUCLEOTIDE SEQUENCE</scope>
    <source>
        <strain evidence="6">CL551</strain>
    </source>
</reference>
<dbReference type="InterPro" id="IPR008978">
    <property type="entry name" value="HSP20-like_chaperone"/>
</dbReference>
<sequence length="187" mass="20473">MSLINRILPSIAQDFNKAFSLLELDPFLRAPRFPTTVTSGYFRPSVDVSESEKNYVIEAEVPGMKKEDLSVEFIDDGTLVLKGKTERVRQEGVLPEGSEGMKVAGATSEGGAAKEGTTTGETSVVETAGETKEPMYWSSERILGNFQRSFQFPGKVDPNNVKAVYKDGILSIVVPKAERHGTKINIE</sequence>
<gene>
    <name evidence="6" type="ORF">AMORRO_LOCUS7943</name>
</gene>
<feature type="compositionally biased region" description="Low complexity" evidence="4">
    <location>
        <begin position="104"/>
        <end position="123"/>
    </location>
</feature>
<keyword evidence="1" id="KW-0346">Stress response</keyword>
<dbReference type="EMBL" id="CAJVPV010006416">
    <property type="protein sequence ID" value="CAG8604782.1"/>
    <property type="molecule type" value="Genomic_DNA"/>
</dbReference>
<dbReference type="Pfam" id="PF00011">
    <property type="entry name" value="HSP20"/>
    <property type="match status" value="2"/>
</dbReference>
<dbReference type="InterPro" id="IPR002068">
    <property type="entry name" value="A-crystallin/Hsp20_dom"/>
</dbReference>
<accession>A0A9N9CM17</accession>
<evidence type="ECO:0000256" key="2">
    <source>
        <dbReference type="PROSITE-ProRule" id="PRU00285"/>
    </source>
</evidence>
<dbReference type="PANTHER" id="PTHR11527">
    <property type="entry name" value="HEAT-SHOCK PROTEIN 20 FAMILY MEMBER"/>
    <property type="match status" value="1"/>
</dbReference>
<evidence type="ECO:0000256" key="4">
    <source>
        <dbReference type="SAM" id="MobiDB-lite"/>
    </source>
</evidence>
<name>A0A9N9CM17_9GLOM</name>
<dbReference type="PROSITE" id="PS01031">
    <property type="entry name" value="SHSP"/>
    <property type="match status" value="1"/>
</dbReference>
<feature type="domain" description="SHSP" evidence="5">
    <location>
        <begin position="37"/>
        <end position="187"/>
    </location>
</feature>
<dbReference type="Proteomes" id="UP000789342">
    <property type="component" value="Unassembled WGS sequence"/>
</dbReference>
<feature type="region of interest" description="Disordered" evidence="4">
    <location>
        <begin position="100"/>
        <end position="123"/>
    </location>
</feature>
<evidence type="ECO:0000259" key="5">
    <source>
        <dbReference type="PROSITE" id="PS01031"/>
    </source>
</evidence>
<organism evidence="6 7">
    <name type="scientific">Acaulospora morrowiae</name>
    <dbReference type="NCBI Taxonomy" id="94023"/>
    <lineage>
        <taxon>Eukaryota</taxon>
        <taxon>Fungi</taxon>
        <taxon>Fungi incertae sedis</taxon>
        <taxon>Mucoromycota</taxon>
        <taxon>Glomeromycotina</taxon>
        <taxon>Glomeromycetes</taxon>
        <taxon>Diversisporales</taxon>
        <taxon>Acaulosporaceae</taxon>
        <taxon>Acaulospora</taxon>
    </lineage>
</organism>
<protein>
    <submittedName>
        <fullName evidence="6">17968_t:CDS:1</fullName>
    </submittedName>
</protein>
<comment type="caution">
    <text evidence="6">The sequence shown here is derived from an EMBL/GenBank/DDBJ whole genome shotgun (WGS) entry which is preliminary data.</text>
</comment>
<evidence type="ECO:0000256" key="3">
    <source>
        <dbReference type="RuleBase" id="RU003616"/>
    </source>
</evidence>
<dbReference type="SUPFAM" id="SSF49764">
    <property type="entry name" value="HSP20-like chaperones"/>
    <property type="match status" value="1"/>
</dbReference>
<evidence type="ECO:0000256" key="1">
    <source>
        <dbReference type="ARBA" id="ARBA00023016"/>
    </source>
</evidence>
<dbReference type="CDD" id="cd06464">
    <property type="entry name" value="ACD_sHsps-like"/>
    <property type="match status" value="1"/>
</dbReference>
<dbReference type="Gene3D" id="2.60.40.790">
    <property type="match status" value="1"/>
</dbReference>
<dbReference type="InterPro" id="IPR031107">
    <property type="entry name" value="Small_HSP"/>
</dbReference>
<evidence type="ECO:0000313" key="6">
    <source>
        <dbReference type="EMBL" id="CAG8604782.1"/>
    </source>
</evidence>
<keyword evidence="7" id="KW-1185">Reference proteome</keyword>
<evidence type="ECO:0000313" key="7">
    <source>
        <dbReference type="Proteomes" id="UP000789342"/>
    </source>
</evidence>
<comment type="similarity">
    <text evidence="2 3">Belongs to the small heat shock protein (HSP20) family.</text>
</comment>
<dbReference type="OrthoDB" id="1431247at2759"/>